<reference evidence="2" key="1">
    <citation type="submission" date="2020-08" db="EMBL/GenBank/DDBJ databases">
        <title>Ramlibacter sp. GTP1 16S ribosomal RNA gene genome sequencing and assembly.</title>
        <authorList>
            <person name="Kang M."/>
        </authorList>
    </citation>
    <scope>NUCLEOTIDE SEQUENCE</scope>
    <source>
        <strain evidence="2">GTP1</strain>
    </source>
</reference>
<dbReference type="PANTHER" id="PTHR43421">
    <property type="entry name" value="METALLOPROTEASE PMBA"/>
    <property type="match status" value="1"/>
</dbReference>
<dbReference type="InterPro" id="IPR045569">
    <property type="entry name" value="Metalloprtase-TldD/E_C"/>
</dbReference>
<dbReference type="EMBL" id="JACORU010000003">
    <property type="protein sequence ID" value="MBC5765047.1"/>
    <property type="molecule type" value="Genomic_DNA"/>
</dbReference>
<dbReference type="GO" id="GO:0008237">
    <property type="term" value="F:metallopeptidase activity"/>
    <property type="evidence" value="ECO:0007669"/>
    <property type="project" value="InterPro"/>
</dbReference>
<evidence type="ECO:0000259" key="1">
    <source>
        <dbReference type="Pfam" id="PF19289"/>
    </source>
</evidence>
<name>A0A923M9M5_9BURK</name>
<dbReference type="InterPro" id="IPR035068">
    <property type="entry name" value="TldD/PmbA_N"/>
</dbReference>
<dbReference type="InterPro" id="IPR047657">
    <property type="entry name" value="PmbA"/>
</dbReference>
<organism evidence="2 3">
    <name type="scientific">Ramlibacter albus</name>
    <dbReference type="NCBI Taxonomy" id="2079448"/>
    <lineage>
        <taxon>Bacteria</taxon>
        <taxon>Pseudomonadati</taxon>
        <taxon>Pseudomonadota</taxon>
        <taxon>Betaproteobacteria</taxon>
        <taxon>Burkholderiales</taxon>
        <taxon>Comamonadaceae</taxon>
        <taxon>Ramlibacter</taxon>
    </lineage>
</organism>
<dbReference type="Proteomes" id="UP000596827">
    <property type="component" value="Unassembled WGS sequence"/>
</dbReference>
<dbReference type="GO" id="GO:0006508">
    <property type="term" value="P:proteolysis"/>
    <property type="evidence" value="ECO:0007669"/>
    <property type="project" value="InterPro"/>
</dbReference>
<dbReference type="PANTHER" id="PTHR43421:SF1">
    <property type="entry name" value="METALLOPROTEASE PMBA"/>
    <property type="match status" value="1"/>
</dbReference>
<keyword evidence="3" id="KW-1185">Reference proteome</keyword>
<accession>A0A923M9M5</accession>
<dbReference type="Gene3D" id="3.30.2290.10">
    <property type="entry name" value="PmbA/TldD superfamily"/>
    <property type="match status" value="1"/>
</dbReference>
<evidence type="ECO:0000313" key="2">
    <source>
        <dbReference type="EMBL" id="MBC5765047.1"/>
    </source>
</evidence>
<evidence type="ECO:0000313" key="3">
    <source>
        <dbReference type="Proteomes" id="UP000596827"/>
    </source>
</evidence>
<protein>
    <recommendedName>
        <fullName evidence="1">Metalloprotease TldD/E C-terminal domain-containing protein</fullName>
    </recommendedName>
</protein>
<dbReference type="SUPFAM" id="SSF111283">
    <property type="entry name" value="Putative modulator of DNA gyrase, PmbA/TldD"/>
    <property type="match status" value="1"/>
</dbReference>
<dbReference type="AlphaFoldDB" id="A0A923M9M5"/>
<comment type="caution">
    <text evidence="2">The sequence shown here is derived from an EMBL/GenBank/DDBJ whole genome shotgun (WGS) entry which is preliminary data.</text>
</comment>
<sequence length="429" mass="44691">MSAGGQLQSIAAHALEAMRSAGFEHAQAHASLTSLTELNFNDNEPSLLRSTEAGKLALLGIVDGRMASTELADLSPEAVAARVKSLFADAKSAPQDEGNAVSSGQRAAFERGPKEANNEALVAAVSGLLDYRQQATPKFTLAEGAAAHRYRRFHLLTTGGSEIRGGCGWYELGMLGSAREGAKASSISYGGGFTQDLGAAPAHEHFGLGALMHETERQVHTQLLGDKFVGDVVFQPGAVADLVNWLVGQLSDTALIAGTSLFKAKIGEAIAAPLFTLRGRFDAPGVLPLSADGFVARPVTVVEGGTLRTALPTLYGSRKTGLAHVPTPGGGWEIEPGDAPVADMVAGVERGAIVGRLSMGMPASNGDFSAVIKNSFLVRGGEAGPALAETMITGNMAQVLRSIVAVSRETRDGEGWRLPWLRVAGLHFS</sequence>
<feature type="domain" description="Metalloprotease TldD/E C-terminal" evidence="1">
    <location>
        <begin position="231"/>
        <end position="428"/>
    </location>
</feature>
<dbReference type="GO" id="GO:0005829">
    <property type="term" value="C:cytosol"/>
    <property type="evidence" value="ECO:0007669"/>
    <property type="project" value="TreeGrafter"/>
</dbReference>
<dbReference type="InterPro" id="IPR036059">
    <property type="entry name" value="TldD/PmbA_sf"/>
</dbReference>
<proteinExistence type="predicted"/>
<dbReference type="Pfam" id="PF19289">
    <property type="entry name" value="PmbA_TldD_3rd"/>
    <property type="match status" value="1"/>
</dbReference>
<dbReference type="RefSeq" id="WP_187081499.1">
    <property type="nucleotide sequence ID" value="NZ_JACORU010000003.1"/>
</dbReference>
<gene>
    <name evidence="2" type="ORF">H8R02_11330</name>
</gene>